<dbReference type="Proteomes" id="UP000053226">
    <property type="component" value="Unassembled WGS sequence"/>
</dbReference>
<dbReference type="Pfam" id="PF00248">
    <property type="entry name" value="Aldo_ket_red"/>
    <property type="match status" value="1"/>
</dbReference>
<dbReference type="InterPro" id="IPR020471">
    <property type="entry name" value="AKR"/>
</dbReference>
<dbReference type="GO" id="GO:0050580">
    <property type="term" value="F:2,5-didehydrogluconate reductase activity"/>
    <property type="evidence" value="ECO:0007669"/>
    <property type="project" value="UniProtKB-EC"/>
</dbReference>
<dbReference type="PIRSF" id="PIRSF000097">
    <property type="entry name" value="AKR"/>
    <property type="match status" value="1"/>
</dbReference>
<dbReference type="EC" id="1.1.1.-" evidence="9"/>
<dbReference type="InterPro" id="IPR036812">
    <property type="entry name" value="NAD(P)_OxRdtase_dom_sf"/>
</dbReference>
<keyword evidence="3 9" id="KW-0560">Oxidoreductase</keyword>
<keyword evidence="2" id="KW-0521">NADP</keyword>
<dbReference type="RefSeq" id="WP_047255083.1">
    <property type="nucleotide sequence ID" value="NZ_CAWMUS010000010.1"/>
</dbReference>
<dbReference type="FunFam" id="3.20.20.100:FF:000002">
    <property type="entry name" value="2,5-diketo-D-gluconic acid reductase A"/>
    <property type="match status" value="1"/>
</dbReference>
<dbReference type="NCBIfam" id="NF008598">
    <property type="entry name" value="PRK11565.1"/>
    <property type="match status" value="1"/>
</dbReference>
<protein>
    <submittedName>
        <fullName evidence="9">Aldo-keto reductase</fullName>
        <ecNumber evidence="9">1.1.1.-</ecNumber>
        <ecNumber evidence="9">1.1.1.274</ecNumber>
    </submittedName>
</protein>
<dbReference type="SUPFAM" id="SSF51430">
    <property type="entry name" value="NAD(P)-linked oxidoreductase"/>
    <property type="match status" value="1"/>
</dbReference>
<evidence type="ECO:0000256" key="4">
    <source>
        <dbReference type="ARBA" id="ARBA00049445"/>
    </source>
</evidence>
<comment type="similarity">
    <text evidence="1">Belongs to the aldo/keto reductase family.</text>
</comment>
<dbReference type="InterPro" id="IPR018170">
    <property type="entry name" value="Aldo/ket_reductase_CS"/>
</dbReference>
<dbReference type="InterPro" id="IPR023210">
    <property type="entry name" value="NADP_OxRdtase_dom"/>
</dbReference>
<gene>
    <name evidence="9" type="ORF">M992_1056</name>
</gene>
<dbReference type="GeneID" id="79718239"/>
<dbReference type="PRINTS" id="PR00069">
    <property type="entry name" value="ALDKETRDTASE"/>
</dbReference>
<dbReference type="Gene3D" id="3.20.20.100">
    <property type="entry name" value="NADP-dependent oxidoreductase domain"/>
    <property type="match status" value="1"/>
</dbReference>
<accession>A0A0N0Z920</accession>
<evidence type="ECO:0000313" key="9">
    <source>
        <dbReference type="EMBL" id="KPD03465.1"/>
    </source>
</evidence>
<dbReference type="OrthoDB" id="9804790at2"/>
<dbReference type="PROSITE" id="PS00798">
    <property type="entry name" value="ALDOKETO_REDUCTASE_1"/>
    <property type="match status" value="1"/>
</dbReference>
<evidence type="ECO:0000256" key="6">
    <source>
        <dbReference type="PIRSR" id="PIRSR000097-2"/>
    </source>
</evidence>
<evidence type="ECO:0000256" key="7">
    <source>
        <dbReference type="PIRSR" id="PIRSR000097-3"/>
    </source>
</evidence>
<feature type="domain" description="NADP-dependent oxidoreductase" evidence="8">
    <location>
        <begin position="18"/>
        <end position="258"/>
    </location>
</feature>
<dbReference type="EC" id="1.1.1.274" evidence="9"/>
<dbReference type="PANTHER" id="PTHR43827">
    <property type="entry name" value="2,5-DIKETO-D-GLUCONIC ACID REDUCTASE"/>
    <property type="match status" value="1"/>
</dbReference>
<evidence type="ECO:0000259" key="8">
    <source>
        <dbReference type="Pfam" id="PF00248"/>
    </source>
</evidence>
<proteinExistence type="inferred from homology"/>
<dbReference type="EMBL" id="LGAA01000010">
    <property type="protein sequence ID" value="KPD03465.1"/>
    <property type="molecule type" value="Genomic_DNA"/>
</dbReference>
<dbReference type="AlphaFoldDB" id="A0A0N0Z920"/>
<feature type="binding site" evidence="6">
    <location>
        <position position="107"/>
    </location>
    <ligand>
        <name>substrate</name>
    </ligand>
</feature>
<keyword evidence="10" id="KW-1185">Reference proteome</keyword>
<sequence>MDKQTYITLADGNRMPQLGLGVWQATNDQAENAVHTALDNGYRSIDTAAIYQNEEGVGKALSTTSVPRESLFITTKLWNTDQQHARKALTDSLKKLQLDYVDLYLMHWPVPEQGHYVDAWQQMIELQKSGLAKSIGVCNFQPAHLLRLEAETGVKPVINQVEIHPLHAQLELACWQKCHDIVTESWSPLAQGGNGVFDSEIIQALSKKYAKTPAQIVIRWHIDRGLVVIPKSVTESRIIENLAVFDFKLDKSEVLAINLLDQGKRLGPNPYTFSRAD</sequence>
<evidence type="ECO:0000313" key="10">
    <source>
        <dbReference type="Proteomes" id="UP000053226"/>
    </source>
</evidence>
<evidence type="ECO:0000256" key="1">
    <source>
        <dbReference type="ARBA" id="ARBA00007905"/>
    </source>
</evidence>
<evidence type="ECO:0000256" key="5">
    <source>
        <dbReference type="PIRSR" id="PIRSR000097-1"/>
    </source>
</evidence>
<dbReference type="PROSITE" id="PS00063">
    <property type="entry name" value="ALDOKETO_REDUCTASE_3"/>
    <property type="match status" value="1"/>
</dbReference>
<evidence type="ECO:0000256" key="3">
    <source>
        <dbReference type="ARBA" id="ARBA00023002"/>
    </source>
</evidence>
<organism evidence="9 10">
    <name type="scientific">Moellerella wisconsensis ATCC 35017</name>
    <dbReference type="NCBI Taxonomy" id="1354267"/>
    <lineage>
        <taxon>Bacteria</taxon>
        <taxon>Pseudomonadati</taxon>
        <taxon>Pseudomonadota</taxon>
        <taxon>Gammaproteobacteria</taxon>
        <taxon>Enterobacterales</taxon>
        <taxon>Morganellaceae</taxon>
        <taxon>Moellerella</taxon>
    </lineage>
</organism>
<evidence type="ECO:0000256" key="2">
    <source>
        <dbReference type="ARBA" id="ARBA00022857"/>
    </source>
</evidence>
<dbReference type="PROSITE" id="PS00062">
    <property type="entry name" value="ALDOKETO_REDUCTASE_2"/>
    <property type="match status" value="1"/>
</dbReference>
<dbReference type="PANTHER" id="PTHR43827:SF3">
    <property type="entry name" value="NADP-DEPENDENT OXIDOREDUCTASE DOMAIN-CONTAINING PROTEIN"/>
    <property type="match status" value="1"/>
</dbReference>
<feature type="active site" description="Proton donor" evidence="5">
    <location>
        <position position="51"/>
    </location>
</feature>
<feature type="site" description="Lowers pKa of active site Tyr" evidence="7">
    <location>
        <position position="76"/>
    </location>
</feature>
<name>A0A0N0Z920_9GAMM</name>
<dbReference type="GO" id="GO:1990002">
    <property type="term" value="F:methylglyoxal reductase (NADPH) (acetol producing) activity"/>
    <property type="evidence" value="ECO:0007669"/>
    <property type="project" value="RHEA"/>
</dbReference>
<comment type="caution">
    <text evidence="9">The sequence shown here is derived from an EMBL/GenBank/DDBJ whole genome shotgun (WGS) entry which is preliminary data.</text>
</comment>
<reference evidence="9 10" key="1">
    <citation type="submission" date="2015-07" db="EMBL/GenBank/DDBJ databases">
        <title>ATOL: Assembling a taxonomically balanced genome-scale reconstruction of the evolutionary history of the Enterobacteriaceae.</title>
        <authorList>
            <person name="Plunkett G.III."/>
            <person name="Neeno-Eckwall E.C."/>
            <person name="Glasner J.D."/>
            <person name="Perna N.T."/>
        </authorList>
    </citation>
    <scope>NUCLEOTIDE SEQUENCE [LARGE SCALE GENOMIC DNA]</scope>
    <source>
        <strain evidence="9 10">ATCC 35017</strain>
    </source>
</reference>
<comment type="catalytic activity">
    <reaction evidence="4">
        <text>hydroxyacetone + NADP(+) = methylglyoxal + NADPH + H(+)</text>
        <dbReference type="Rhea" id="RHEA:27986"/>
        <dbReference type="ChEBI" id="CHEBI:15378"/>
        <dbReference type="ChEBI" id="CHEBI:17158"/>
        <dbReference type="ChEBI" id="CHEBI:27957"/>
        <dbReference type="ChEBI" id="CHEBI:57783"/>
        <dbReference type="ChEBI" id="CHEBI:58349"/>
    </reaction>
</comment>